<evidence type="ECO:0000256" key="1">
    <source>
        <dbReference type="SAM" id="MobiDB-lite"/>
    </source>
</evidence>
<accession>A0A9D4LE04</accession>
<proteinExistence type="predicted"/>
<dbReference type="AlphaFoldDB" id="A0A9D4LE04"/>
<sequence>MAPMLYQRLLYAIKSRLDPECTNHPGPRRSTGVSKPGWTGALPANVTRSKVKERSDVEVRGLRLSTRFDFKCTNIIAQQRDLLRDSRRGVKAQSHYDAGGAPLRDPGSTGNNRDGTGTTGTAP</sequence>
<dbReference type="Proteomes" id="UP000828390">
    <property type="component" value="Unassembled WGS sequence"/>
</dbReference>
<organism evidence="2 3">
    <name type="scientific">Dreissena polymorpha</name>
    <name type="common">Zebra mussel</name>
    <name type="synonym">Mytilus polymorpha</name>
    <dbReference type="NCBI Taxonomy" id="45954"/>
    <lineage>
        <taxon>Eukaryota</taxon>
        <taxon>Metazoa</taxon>
        <taxon>Spiralia</taxon>
        <taxon>Lophotrochozoa</taxon>
        <taxon>Mollusca</taxon>
        <taxon>Bivalvia</taxon>
        <taxon>Autobranchia</taxon>
        <taxon>Heteroconchia</taxon>
        <taxon>Euheterodonta</taxon>
        <taxon>Imparidentia</taxon>
        <taxon>Neoheterodontei</taxon>
        <taxon>Myida</taxon>
        <taxon>Dreissenoidea</taxon>
        <taxon>Dreissenidae</taxon>
        <taxon>Dreissena</taxon>
    </lineage>
</organism>
<protein>
    <submittedName>
        <fullName evidence="2">Uncharacterized protein</fullName>
    </submittedName>
</protein>
<feature type="region of interest" description="Disordered" evidence="1">
    <location>
        <begin position="18"/>
        <end position="44"/>
    </location>
</feature>
<dbReference type="EMBL" id="JAIWYP010000003">
    <property type="protein sequence ID" value="KAH3856059.1"/>
    <property type="molecule type" value="Genomic_DNA"/>
</dbReference>
<comment type="caution">
    <text evidence="2">The sequence shown here is derived from an EMBL/GenBank/DDBJ whole genome shotgun (WGS) entry which is preliminary data.</text>
</comment>
<evidence type="ECO:0000313" key="3">
    <source>
        <dbReference type="Proteomes" id="UP000828390"/>
    </source>
</evidence>
<gene>
    <name evidence="2" type="ORF">DPMN_098639</name>
</gene>
<reference evidence="2" key="1">
    <citation type="journal article" date="2019" name="bioRxiv">
        <title>The Genome of the Zebra Mussel, Dreissena polymorpha: A Resource for Invasive Species Research.</title>
        <authorList>
            <person name="McCartney M.A."/>
            <person name="Auch B."/>
            <person name="Kono T."/>
            <person name="Mallez S."/>
            <person name="Zhang Y."/>
            <person name="Obille A."/>
            <person name="Becker A."/>
            <person name="Abrahante J.E."/>
            <person name="Garbe J."/>
            <person name="Badalamenti J.P."/>
            <person name="Herman A."/>
            <person name="Mangelson H."/>
            <person name="Liachko I."/>
            <person name="Sullivan S."/>
            <person name="Sone E.D."/>
            <person name="Koren S."/>
            <person name="Silverstein K.A.T."/>
            <person name="Beckman K.B."/>
            <person name="Gohl D.M."/>
        </authorList>
    </citation>
    <scope>NUCLEOTIDE SEQUENCE</scope>
    <source>
        <strain evidence="2">Duluth1</strain>
        <tissue evidence="2">Whole animal</tissue>
    </source>
</reference>
<name>A0A9D4LE04_DREPO</name>
<keyword evidence="3" id="KW-1185">Reference proteome</keyword>
<evidence type="ECO:0000313" key="2">
    <source>
        <dbReference type="EMBL" id="KAH3856059.1"/>
    </source>
</evidence>
<reference evidence="2" key="2">
    <citation type="submission" date="2020-11" db="EMBL/GenBank/DDBJ databases">
        <authorList>
            <person name="McCartney M.A."/>
            <person name="Auch B."/>
            <person name="Kono T."/>
            <person name="Mallez S."/>
            <person name="Becker A."/>
            <person name="Gohl D.M."/>
            <person name="Silverstein K.A.T."/>
            <person name="Koren S."/>
            <person name="Bechman K.B."/>
            <person name="Herman A."/>
            <person name="Abrahante J.E."/>
            <person name="Garbe J."/>
        </authorList>
    </citation>
    <scope>NUCLEOTIDE SEQUENCE</scope>
    <source>
        <strain evidence="2">Duluth1</strain>
        <tissue evidence="2">Whole animal</tissue>
    </source>
</reference>
<feature type="region of interest" description="Disordered" evidence="1">
    <location>
        <begin position="82"/>
        <end position="123"/>
    </location>
</feature>
<feature type="compositionally biased region" description="Low complexity" evidence="1">
    <location>
        <begin position="107"/>
        <end position="123"/>
    </location>
</feature>